<dbReference type="Pfam" id="PF01541">
    <property type="entry name" value="GIY-YIG"/>
    <property type="match status" value="1"/>
</dbReference>
<comment type="similarity">
    <text evidence="1">Belongs to the UPF0213 family.</text>
</comment>
<dbReference type="PANTHER" id="PTHR34477:SF5">
    <property type="entry name" value="BSL5627 PROTEIN"/>
    <property type="match status" value="1"/>
</dbReference>
<evidence type="ECO:0000256" key="1">
    <source>
        <dbReference type="ARBA" id="ARBA00007435"/>
    </source>
</evidence>
<evidence type="ECO:0000313" key="4">
    <source>
        <dbReference type="Proteomes" id="UP000190150"/>
    </source>
</evidence>
<dbReference type="Gene3D" id="3.40.1440.10">
    <property type="entry name" value="GIY-YIG endonuclease"/>
    <property type="match status" value="1"/>
</dbReference>
<dbReference type="InterPro" id="IPR050190">
    <property type="entry name" value="UPF0213_domain"/>
</dbReference>
<dbReference type="SMART" id="SM00465">
    <property type="entry name" value="GIYc"/>
    <property type="match status" value="1"/>
</dbReference>
<keyword evidence="3" id="KW-0540">Nuclease</keyword>
<dbReference type="OrthoDB" id="1495241at2"/>
<keyword evidence="3" id="KW-0255">Endonuclease</keyword>
<evidence type="ECO:0000259" key="2">
    <source>
        <dbReference type="PROSITE" id="PS50164"/>
    </source>
</evidence>
<gene>
    <name evidence="3" type="ORF">SAMN05660841_03153</name>
</gene>
<dbReference type="PROSITE" id="PS50164">
    <property type="entry name" value="GIY_YIG"/>
    <property type="match status" value="1"/>
</dbReference>
<name>A0A1T5FBU9_9SPHI</name>
<proteinExistence type="inferred from homology"/>
<dbReference type="GO" id="GO:0004519">
    <property type="term" value="F:endonuclease activity"/>
    <property type="evidence" value="ECO:0007669"/>
    <property type="project" value="UniProtKB-KW"/>
</dbReference>
<dbReference type="PANTHER" id="PTHR34477">
    <property type="entry name" value="UPF0213 PROTEIN YHBQ"/>
    <property type="match status" value="1"/>
</dbReference>
<keyword evidence="3" id="KW-0378">Hydrolase</keyword>
<dbReference type="CDD" id="cd10448">
    <property type="entry name" value="GIY-YIG_unchar_3"/>
    <property type="match status" value="1"/>
</dbReference>
<dbReference type="AlphaFoldDB" id="A0A1T5FBU9"/>
<accession>A0A1T5FBU9</accession>
<protein>
    <submittedName>
        <fullName evidence="3">Putative endonuclease</fullName>
    </submittedName>
</protein>
<sequence length="99" mass="11985">MERGGAIYILTNVNRTVLYIGVTSDLYSRLVEHREKRYSNSFTSRYNSYLCVYFESFPTIEEAIDREKQLKKWSRAKKENLINKLNPQWNDLWEIVKEW</sequence>
<feature type="domain" description="GIY-YIG" evidence="2">
    <location>
        <begin position="3"/>
        <end position="80"/>
    </location>
</feature>
<dbReference type="InterPro" id="IPR000305">
    <property type="entry name" value="GIY-YIG_endonuc"/>
</dbReference>
<reference evidence="4" key="1">
    <citation type="submission" date="2017-02" db="EMBL/GenBank/DDBJ databases">
        <authorList>
            <person name="Varghese N."/>
            <person name="Submissions S."/>
        </authorList>
    </citation>
    <scope>NUCLEOTIDE SEQUENCE [LARGE SCALE GENOMIC DNA]</scope>
    <source>
        <strain evidence="4">DSM 24091</strain>
    </source>
</reference>
<organism evidence="3 4">
    <name type="scientific">Sphingobacterium nematocida</name>
    <dbReference type="NCBI Taxonomy" id="1513896"/>
    <lineage>
        <taxon>Bacteria</taxon>
        <taxon>Pseudomonadati</taxon>
        <taxon>Bacteroidota</taxon>
        <taxon>Sphingobacteriia</taxon>
        <taxon>Sphingobacteriales</taxon>
        <taxon>Sphingobacteriaceae</taxon>
        <taxon>Sphingobacterium</taxon>
    </lineage>
</organism>
<evidence type="ECO:0000313" key="3">
    <source>
        <dbReference type="EMBL" id="SKB93655.1"/>
    </source>
</evidence>
<dbReference type="Proteomes" id="UP000190150">
    <property type="component" value="Unassembled WGS sequence"/>
</dbReference>
<dbReference type="SUPFAM" id="SSF82771">
    <property type="entry name" value="GIY-YIG endonuclease"/>
    <property type="match status" value="1"/>
</dbReference>
<dbReference type="InterPro" id="IPR035901">
    <property type="entry name" value="GIY-YIG_endonuc_sf"/>
</dbReference>
<dbReference type="RefSeq" id="WP_079644458.1">
    <property type="nucleotide sequence ID" value="NZ_FUZF01000015.1"/>
</dbReference>
<dbReference type="EMBL" id="FUZF01000015">
    <property type="protein sequence ID" value="SKB93655.1"/>
    <property type="molecule type" value="Genomic_DNA"/>
</dbReference>
<keyword evidence="4" id="KW-1185">Reference proteome</keyword>